<evidence type="ECO:0000256" key="6">
    <source>
        <dbReference type="ARBA" id="ARBA00023136"/>
    </source>
</evidence>
<dbReference type="PANTHER" id="PTHR30069">
    <property type="entry name" value="TONB-DEPENDENT OUTER MEMBRANE RECEPTOR"/>
    <property type="match status" value="1"/>
</dbReference>
<dbReference type="AlphaFoldDB" id="A0A3B9H066"/>
<keyword evidence="4" id="KW-0812">Transmembrane</keyword>
<evidence type="ECO:0000256" key="3">
    <source>
        <dbReference type="ARBA" id="ARBA00022452"/>
    </source>
</evidence>
<dbReference type="GO" id="GO:0015344">
    <property type="term" value="F:siderophore uptake transmembrane transporter activity"/>
    <property type="evidence" value="ECO:0007669"/>
    <property type="project" value="TreeGrafter"/>
</dbReference>
<evidence type="ECO:0000256" key="4">
    <source>
        <dbReference type="ARBA" id="ARBA00022692"/>
    </source>
</evidence>
<keyword evidence="3" id="KW-1134">Transmembrane beta strand</keyword>
<dbReference type="Gene3D" id="2.40.170.20">
    <property type="entry name" value="TonB-dependent receptor, beta-barrel domain"/>
    <property type="match status" value="1"/>
</dbReference>
<dbReference type="EMBL" id="DMAN01000293">
    <property type="protein sequence ID" value="HAE28087.1"/>
    <property type="molecule type" value="Genomic_DNA"/>
</dbReference>
<dbReference type="InterPro" id="IPR039426">
    <property type="entry name" value="TonB-dep_rcpt-like"/>
</dbReference>
<keyword evidence="2" id="KW-0813">Transport</keyword>
<evidence type="ECO:0000256" key="8">
    <source>
        <dbReference type="SAM" id="SignalP"/>
    </source>
</evidence>
<name>A0A3B9H066_9PROT</name>
<protein>
    <recommendedName>
        <fullName evidence="11">TonB-dependent receptor plug domain-containing protein</fullName>
    </recommendedName>
</protein>
<sequence>MSSFAALTAASLTAIPAMAEPDTGSPASAGIDYAPADFAQYNPQTALDMVNRIPGFSIQGDDDGSRGFGQASGNVLINGQRVSGKSNGAEATLGRISATRVVRIEVVDGTMLDIPGLSGQVVNVTTDGEGGMSGTWRWKSRFRENLTPYFHEGVVALSGGGERLNWSVEASSLPERGAHAGWETITSADGALLERRKEDLTNIADNASVSGSLSWTPPSGVVANLNGQVGIYQFDRKEVSKTFPVDALEGRRLFLSGEDEWNAEFGGDYEFGFGPGRLKAIGLIRRENSPVNDSVLIGAVDGTDLTETRFSQTVDEGEYIGRGEYAWAAGQGSDWQVSVENAFNFLEAEAGLSIARDGQPFEIIPLPGANSRVEETRWEAAITHGRALTEALRLQVSLGAEYSELTQSGDNTNAREFTRPKGFVSLSWQADPKLKLTARLDREVGQLDFFDFVSSVNLNADNGNSGNSEIVPQQAWKWSLQAEKDFGAWGAATLNTYYSDIEDIVDRVPLGTGDGPGNLDTAWEFGMTLDTTLSLDRLGIPGGELTSFAEVYDSEVTDPLTGEVRRFNDSQLYYVNMEFRQDVPDTDWAWGIFAEKFEDNLYYQLAEQGVQNSTPGYAYAFVEHKNVFGLTAMLGIGNLLNQKDNFRREIYETNRLGPLASIEDRNRRFGPVAVFELRGTL</sequence>
<keyword evidence="7" id="KW-0998">Cell outer membrane</keyword>
<reference evidence="9 10" key="1">
    <citation type="journal article" date="2018" name="Nat. Biotechnol.">
        <title>A standardized bacterial taxonomy based on genome phylogeny substantially revises the tree of life.</title>
        <authorList>
            <person name="Parks D.H."/>
            <person name="Chuvochina M."/>
            <person name="Waite D.W."/>
            <person name="Rinke C."/>
            <person name="Skarshewski A."/>
            <person name="Chaumeil P.A."/>
            <person name="Hugenholtz P."/>
        </authorList>
    </citation>
    <scope>NUCLEOTIDE SEQUENCE [LARGE SCALE GENOMIC DNA]</scope>
    <source>
        <strain evidence="9">UBA8733</strain>
    </source>
</reference>
<accession>A0A3B9H066</accession>
<dbReference type="PANTHER" id="PTHR30069:SF29">
    <property type="entry name" value="HEMOGLOBIN AND HEMOGLOBIN-HAPTOGLOBIN-BINDING PROTEIN 1-RELATED"/>
    <property type="match status" value="1"/>
</dbReference>
<dbReference type="Gene3D" id="2.170.130.10">
    <property type="entry name" value="TonB-dependent receptor, plug domain"/>
    <property type="match status" value="1"/>
</dbReference>
<feature type="signal peptide" evidence="8">
    <location>
        <begin position="1"/>
        <end position="19"/>
    </location>
</feature>
<dbReference type="InterPro" id="IPR036942">
    <property type="entry name" value="Beta-barrel_TonB_sf"/>
</dbReference>
<dbReference type="GO" id="GO:0044718">
    <property type="term" value="P:siderophore transmembrane transport"/>
    <property type="evidence" value="ECO:0007669"/>
    <property type="project" value="TreeGrafter"/>
</dbReference>
<dbReference type="GO" id="GO:0009279">
    <property type="term" value="C:cell outer membrane"/>
    <property type="evidence" value="ECO:0007669"/>
    <property type="project" value="UniProtKB-SubCell"/>
</dbReference>
<evidence type="ECO:0000313" key="10">
    <source>
        <dbReference type="Proteomes" id="UP000259610"/>
    </source>
</evidence>
<dbReference type="Proteomes" id="UP000259610">
    <property type="component" value="Unassembled WGS sequence"/>
</dbReference>
<proteinExistence type="predicted"/>
<gene>
    <name evidence="9" type="ORF">DCG58_13065</name>
</gene>
<evidence type="ECO:0000256" key="7">
    <source>
        <dbReference type="ARBA" id="ARBA00023237"/>
    </source>
</evidence>
<organism evidence="9 10">
    <name type="scientific">Hyphomonas adhaerens</name>
    <dbReference type="NCBI Taxonomy" id="81029"/>
    <lineage>
        <taxon>Bacteria</taxon>
        <taxon>Pseudomonadati</taxon>
        <taxon>Pseudomonadota</taxon>
        <taxon>Alphaproteobacteria</taxon>
        <taxon>Hyphomonadales</taxon>
        <taxon>Hyphomonadaceae</taxon>
        <taxon>Hyphomonas</taxon>
    </lineage>
</organism>
<evidence type="ECO:0000313" key="9">
    <source>
        <dbReference type="EMBL" id="HAE28087.1"/>
    </source>
</evidence>
<comment type="caution">
    <text evidence="9">The sequence shown here is derived from an EMBL/GenBank/DDBJ whole genome shotgun (WGS) entry which is preliminary data.</text>
</comment>
<evidence type="ECO:0000256" key="2">
    <source>
        <dbReference type="ARBA" id="ARBA00022448"/>
    </source>
</evidence>
<evidence type="ECO:0000256" key="5">
    <source>
        <dbReference type="ARBA" id="ARBA00022729"/>
    </source>
</evidence>
<evidence type="ECO:0008006" key="11">
    <source>
        <dbReference type="Google" id="ProtNLM"/>
    </source>
</evidence>
<keyword evidence="6" id="KW-0472">Membrane</keyword>
<dbReference type="SUPFAM" id="SSF56935">
    <property type="entry name" value="Porins"/>
    <property type="match status" value="1"/>
</dbReference>
<dbReference type="InterPro" id="IPR037066">
    <property type="entry name" value="Plug_dom_sf"/>
</dbReference>
<comment type="subcellular location">
    <subcellularLocation>
        <location evidence="1">Cell outer membrane</location>
        <topology evidence="1">Multi-pass membrane protein</topology>
    </subcellularLocation>
</comment>
<evidence type="ECO:0000256" key="1">
    <source>
        <dbReference type="ARBA" id="ARBA00004571"/>
    </source>
</evidence>
<feature type="chain" id="PRO_5017577094" description="TonB-dependent receptor plug domain-containing protein" evidence="8">
    <location>
        <begin position="20"/>
        <end position="681"/>
    </location>
</feature>
<keyword evidence="5 8" id="KW-0732">Signal</keyword>